<dbReference type="Pfam" id="PF01940">
    <property type="entry name" value="DUF92"/>
    <property type="match status" value="1"/>
</dbReference>
<evidence type="ECO:0000256" key="6">
    <source>
        <dbReference type="ARBA" id="ARBA00023136"/>
    </source>
</evidence>
<proteinExistence type="inferred from homology"/>
<evidence type="ECO:0000313" key="7">
    <source>
        <dbReference type="EMBL" id="KAF6209795.1"/>
    </source>
</evidence>
<gene>
    <name evidence="7" type="ORF">GE061_015545</name>
</gene>
<dbReference type="EMBL" id="WIXP02000006">
    <property type="protein sequence ID" value="KAF6209795.1"/>
    <property type="molecule type" value="Genomic_DNA"/>
</dbReference>
<dbReference type="OrthoDB" id="30881at2759"/>
<sequence length="352" mass="38643">MLPTTVFRQSDMAETAAKTTKKEWQFDSTTPILLLVVTIPLSMFLWAGNRTFQIIRHSDDEQIPPTRWLASILIPIAFLVWGLKRGSVNLSGAMMGFCVGFVMTLANYCFLACLVIFFVTSSKATKFRAKEKRKIEVDFKEGGQRNWIQVLCNSGMAPQLALLYIFEIGVGQRPIDFIEDFRASWFALGVMSAFACSNADTWASELGTVLSSSDPRLITSLKKVPRGVNGGVSIMGIVVSVLGGLAVGVSFYLTIILTVNSSILEHSPPQWPVVVLGAAAGLFGSVIDSFFGATLQYSGVHKKTGVIVEQPGPEVKYICGRRILDNHSVNLLSNIVTAIVMPRVANLFWPYY</sequence>
<keyword evidence="8" id="KW-1185">Reference proteome</keyword>
<evidence type="ECO:0000256" key="1">
    <source>
        <dbReference type="ARBA" id="ARBA00004141"/>
    </source>
</evidence>
<keyword evidence="5" id="KW-1133">Transmembrane helix</keyword>
<dbReference type="GO" id="GO:0016020">
    <property type="term" value="C:membrane"/>
    <property type="evidence" value="ECO:0007669"/>
    <property type="project" value="UniProtKB-SubCell"/>
</dbReference>
<accession>A0A6A4J9F2</accession>
<keyword evidence="4" id="KW-0812">Transmembrane</keyword>
<comment type="subcellular location">
    <subcellularLocation>
        <location evidence="1">Membrane</location>
        <topology evidence="1">Multi-pass membrane protein</topology>
    </subcellularLocation>
</comment>
<dbReference type="InterPro" id="IPR002794">
    <property type="entry name" value="DUF92_TMEM19"/>
</dbReference>
<evidence type="ECO:0000256" key="5">
    <source>
        <dbReference type="ARBA" id="ARBA00022989"/>
    </source>
</evidence>
<dbReference type="PANTHER" id="PTHR13353">
    <property type="entry name" value="TRANSMEMBRANE PROTEIN 19"/>
    <property type="match status" value="1"/>
</dbReference>
<evidence type="ECO:0000256" key="4">
    <source>
        <dbReference type="ARBA" id="ARBA00022692"/>
    </source>
</evidence>
<comment type="similarity">
    <text evidence="2">Belongs to the TMEM19 family.</text>
</comment>
<dbReference type="AlphaFoldDB" id="A0A6A4J9F2"/>
<name>A0A6A4J9F2_APOLU</name>
<dbReference type="PANTHER" id="PTHR13353:SF5">
    <property type="entry name" value="TRANSMEMBRANE PROTEIN 19"/>
    <property type="match status" value="1"/>
</dbReference>
<organism evidence="7 8">
    <name type="scientific">Apolygus lucorum</name>
    <name type="common">Small green plant bug</name>
    <name type="synonym">Lygocoris lucorum</name>
    <dbReference type="NCBI Taxonomy" id="248454"/>
    <lineage>
        <taxon>Eukaryota</taxon>
        <taxon>Metazoa</taxon>
        <taxon>Ecdysozoa</taxon>
        <taxon>Arthropoda</taxon>
        <taxon>Hexapoda</taxon>
        <taxon>Insecta</taxon>
        <taxon>Pterygota</taxon>
        <taxon>Neoptera</taxon>
        <taxon>Paraneoptera</taxon>
        <taxon>Hemiptera</taxon>
        <taxon>Heteroptera</taxon>
        <taxon>Panheteroptera</taxon>
        <taxon>Cimicomorpha</taxon>
        <taxon>Miridae</taxon>
        <taxon>Mirini</taxon>
        <taxon>Apolygus</taxon>
    </lineage>
</organism>
<reference evidence="7" key="1">
    <citation type="journal article" date="2021" name="Mol. Ecol. Resour.">
        <title>Apolygus lucorum genome provides insights into omnivorousness and mesophyll feeding.</title>
        <authorList>
            <person name="Liu Y."/>
            <person name="Liu H."/>
            <person name="Wang H."/>
            <person name="Huang T."/>
            <person name="Liu B."/>
            <person name="Yang B."/>
            <person name="Yin L."/>
            <person name="Li B."/>
            <person name="Zhang Y."/>
            <person name="Zhang S."/>
            <person name="Jiang F."/>
            <person name="Zhang X."/>
            <person name="Ren Y."/>
            <person name="Wang B."/>
            <person name="Wang S."/>
            <person name="Lu Y."/>
            <person name="Wu K."/>
            <person name="Fan W."/>
            <person name="Wang G."/>
        </authorList>
    </citation>
    <scope>NUCLEOTIDE SEQUENCE</scope>
    <source>
        <strain evidence="7">12Hb</strain>
    </source>
</reference>
<protein>
    <recommendedName>
        <fullName evidence="3">Transmembrane protein 19</fullName>
    </recommendedName>
</protein>
<evidence type="ECO:0000256" key="2">
    <source>
        <dbReference type="ARBA" id="ARBA00009012"/>
    </source>
</evidence>
<comment type="caution">
    <text evidence="7">The sequence shown here is derived from an EMBL/GenBank/DDBJ whole genome shotgun (WGS) entry which is preliminary data.</text>
</comment>
<evidence type="ECO:0000313" key="8">
    <source>
        <dbReference type="Proteomes" id="UP000466442"/>
    </source>
</evidence>
<dbReference type="Proteomes" id="UP000466442">
    <property type="component" value="Unassembled WGS sequence"/>
</dbReference>
<keyword evidence="6" id="KW-0472">Membrane</keyword>
<evidence type="ECO:0000256" key="3">
    <source>
        <dbReference type="ARBA" id="ARBA00014258"/>
    </source>
</evidence>